<proteinExistence type="predicted"/>
<evidence type="ECO:0000313" key="2">
    <source>
        <dbReference type="Proteomes" id="UP000429785"/>
    </source>
</evidence>
<comment type="caution">
    <text evidence="1">The sequence shown here is derived from an EMBL/GenBank/DDBJ whole genome shotgun (WGS) entry which is preliminary data.</text>
</comment>
<dbReference type="OrthoDB" id="1448583at2"/>
<sequence>MGYYTRVLCVTKNKPTVQNILCFLTANGVEVRSNLNERDLQTKDWNHFELVYDENSPPLLVELNLVGNSDGLAEEELEELLGYIGTPNFYELKKKKVIGHLKRTKYIICVQLPIHAMKDKGHDVNGKLMQYFQRNFSGMIQIDRKGFYNGSELLLEL</sequence>
<protein>
    <submittedName>
        <fullName evidence="1">Uncharacterized protein</fullName>
    </submittedName>
</protein>
<accession>A0A6I1DXI9</accession>
<dbReference type="Proteomes" id="UP000429785">
    <property type="component" value="Unassembled WGS sequence"/>
</dbReference>
<organism evidence="1 2">
    <name type="scientific">Flagellimonas olearia</name>
    <dbReference type="NCBI Taxonomy" id="552546"/>
    <lineage>
        <taxon>Bacteria</taxon>
        <taxon>Pseudomonadati</taxon>
        <taxon>Bacteroidota</taxon>
        <taxon>Flavobacteriia</taxon>
        <taxon>Flavobacteriales</taxon>
        <taxon>Flavobacteriaceae</taxon>
        <taxon>Flagellimonas</taxon>
    </lineage>
</organism>
<name>A0A6I1DXI9_9FLAO</name>
<dbReference type="RefSeq" id="WP_152130169.1">
    <property type="nucleotide sequence ID" value="NZ_WELG01000001.1"/>
</dbReference>
<gene>
    <name evidence="1" type="ORF">F8C76_01630</name>
</gene>
<dbReference type="EMBL" id="WELG01000001">
    <property type="protein sequence ID" value="KAB7530236.1"/>
    <property type="molecule type" value="Genomic_DNA"/>
</dbReference>
<evidence type="ECO:0000313" key="1">
    <source>
        <dbReference type="EMBL" id="KAB7530236.1"/>
    </source>
</evidence>
<dbReference type="AlphaFoldDB" id="A0A6I1DXI9"/>
<reference evidence="1 2" key="1">
    <citation type="submission" date="2019-10" db="EMBL/GenBank/DDBJ databases">
        <title>Muricauda olearia CL-SS4 JCM15563 genome.</title>
        <authorList>
            <person name="Liu L."/>
        </authorList>
    </citation>
    <scope>NUCLEOTIDE SEQUENCE [LARGE SCALE GENOMIC DNA]</scope>
    <source>
        <strain evidence="1 2">CL-SS4</strain>
    </source>
</reference>